<reference evidence="2 3" key="1">
    <citation type="journal article" date="2007" name="Science">
        <title>The Fusarium graminearum genome reveals a link between localized polymorphism and pathogen specialization.</title>
        <authorList>
            <person name="Cuomo C.A."/>
            <person name="Gueldener U."/>
            <person name="Xu J.-R."/>
            <person name="Trail F."/>
            <person name="Turgeon B.G."/>
            <person name="Di Pietro A."/>
            <person name="Walton J.D."/>
            <person name="Ma L.-J."/>
            <person name="Baker S.E."/>
            <person name="Rep M."/>
            <person name="Adam G."/>
            <person name="Antoniw J."/>
            <person name="Baldwin T."/>
            <person name="Calvo S.E."/>
            <person name="Chang Y.-L."/>
            <person name="DeCaprio D."/>
            <person name="Gale L.R."/>
            <person name="Gnerre S."/>
            <person name="Goswami R.S."/>
            <person name="Hammond-Kosack K."/>
            <person name="Harris L.J."/>
            <person name="Hilburn K."/>
            <person name="Kennell J.C."/>
            <person name="Kroken S."/>
            <person name="Magnuson J.K."/>
            <person name="Mannhaupt G."/>
            <person name="Mauceli E.W."/>
            <person name="Mewes H.-W."/>
            <person name="Mitterbauer R."/>
            <person name="Muehlbauer G."/>
            <person name="Muensterkoetter M."/>
            <person name="Nelson D."/>
            <person name="O'Donnell K."/>
            <person name="Ouellet T."/>
            <person name="Qi W."/>
            <person name="Quesneville H."/>
            <person name="Roncero M.I.G."/>
            <person name="Seong K.-Y."/>
            <person name="Tetko I.V."/>
            <person name="Urban M."/>
            <person name="Waalwijk C."/>
            <person name="Ward T.J."/>
            <person name="Yao J."/>
            <person name="Birren B.W."/>
            <person name="Kistler H.C."/>
        </authorList>
    </citation>
    <scope>NUCLEOTIDE SEQUENCE [LARGE SCALE GENOMIC DNA]</scope>
    <source>
        <strain evidence="3">ATCC MYA-4620 / CBS 123657 / FGSC 9075 / NRRL 31084 / PH-1</strain>
        <strain evidence="2">PH-1 / ATCC MYA-4620 / FGSC 9075 / NRRL 31084</strain>
    </source>
</reference>
<reference evidence="1 3" key="3">
    <citation type="journal article" date="2015" name="BMC Genomics">
        <title>The completed genome sequence of the pathogenic ascomycete fungus Fusarium graminearum.</title>
        <authorList>
            <person name="King R."/>
            <person name="Urban M."/>
            <person name="Hammond-Kosack M.C."/>
            <person name="Hassani-Pak K."/>
            <person name="Hammond-Kosack K.E."/>
        </authorList>
    </citation>
    <scope>NUCLEOTIDE SEQUENCE [LARGE SCALE GENOMIC DNA]</scope>
    <source>
        <strain evidence="3">ATCC MYA-4620 / CBS 123657 / FGSC 9075 / NRRL 31084 / PH-1</strain>
        <strain evidence="1">PH-1</strain>
    </source>
</reference>
<accession>A0A0E0SPT1</accession>
<gene>
    <name evidence="1" type="ORF">FGRAMPH1_01T17867</name>
</gene>
<evidence type="ECO:0000313" key="3">
    <source>
        <dbReference type="Proteomes" id="UP000070720"/>
    </source>
</evidence>
<sequence length="55" mass="6575">MMGLRRFDDYVRLMTKGEGLGKLRRGGKSKLQLKMLRHSYIWLSLEMRKKEITCD</sequence>
<dbReference type="Proteomes" id="UP000070720">
    <property type="component" value="Chromosome 3"/>
</dbReference>
<reference evidence="2" key="4">
    <citation type="submission" date="2017-01" db="UniProtKB">
        <authorList>
            <consortium name="EnsemblFungi"/>
        </authorList>
    </citation>
    <scope>IDENTIFICATION</scope>
    <source>
        <strain evidence="2">PH-1 / ATCC MYA-4620 / FGSC 9075 / NRRL 31084</strain>
    </source>
</reference>
<dbReference type="EnsemblFungi" id="CEF88444">
    <property type="protein sequence ID" value="CEF88444"/>
    <property type="gene ID" value="FGRRES_15296_M"/>
</dbReference>
<accession>A0A098E481</accession>
<protein>
    <submittedName>
        <fullName evidence="1">Chromosome 3, complete genome</fullName>
    </submittedName>
</protein>
<evidence type="ECO:0000313" key="2">
    <source>
        <dbReference type="EnsemblFungi" id="CEF88444"/>
    </source>
</evidence>
<proteinExistence type="predicted"/>
<organism evidence="1 3">
    <name type="scientific">Gibberella zeae (strain ATCC MYA-4620 / CBS 123657 / FGSC 9075 / NRRL 31084 / PH-1)</name>
    <name type="common">Wheat head blight fungus</name>
    <name type="synonym">Fusarium graminearum</name>
    <dbReference type="NCBI Taxonomy" id="229533"/>
    <lineage>
        <taxon>Eukaryota</taxon>
        <taxon>Fungi</taxon>
        <taxon>Dikarya</taxon>
        <taxon>Ascomycota</taxon>
        <taxon>Pezizomycotina</taxon>
        <taxon>Sordariomycetes</taxon>
        <taxon>Hypocreomycetidae</taxon>
        <taxon>Hypocreales</taxon>
        <taxon>Nectriaceae</taxon>
        <taxon>Fusarium</taxon>
    </lineage>
</organism>
<reference evidence="2 3" key="2">
    <citation type="journal article" date="2010" name="Nature">
        <title>Comparative genomics reveals mobile pathogenicity chromosomes in Fusarium.</title>
        <authorList>
            <person name="Ma L.J."/>
            <person name="van der Does H.C."/>
            <person name="Borkovich K.A."/>
            <person name="Coleman J.J."/>
            <person name="Daboussi M.J."/>
            <person name="Di Pietro A."/>
            <person name="Dufresne M."/>
            <person name="Freitag M."/>
            <person name="Grabherr M."/>
            <person name="Henrissat B."/>
            <person name="Houterman P.M."/>
            <person name="Kang S."/>
            <person name="Shim W.B."/>
            <person name="Woloshuk C."/>
            <person name="Xie X."/>
            <person name="Xu J.R."/>
            <person name="Antoniw J."/>
            <person name="Baker S.E."/>
            <person name="Bluhm B.H."/>
            <person name="Breakspear A."/>
            <person name="Brown D.W."/>
            <person name="Butchko R.A."/>
            <person name="Chapman S."/>
            <person name="Coulson R."/>
            <person name="Coutinho P.M."/>
            <person name="Danchin E.G."/>
            <person name="Diener A."/>
            <person name="Gale L.R."/>
            <person name="Gardiner D.M."/>
            <person name="Goff S."/>
            <person name="Hammond-Kosack K.E."/>
            <person name="Hilburn K."/>
            <person name="Hua-Van A."/>
            <person name="Jonkers W."/>
            <person name="Kazan K."/>
            <person name="Kodira C.D."/>
            <person name="Koehrsen M."/>
            <person name="Kumar L."/>
            <person name="Lee Y.H."/>
            <person name="Li L."/>
            <person name="Manners J.M."/>
            <person name="Miranda-Saavedra D."/>
            <person name="Mukherjee M."/>
            <person name="Park G."/>
            <person name="Park J."/>
            <person name="Park S.Y."/>
            <person name="Proctor R.H."/>
            <person name="Regev A."/>
            <person name="Ruiz-Roldan M.C."/>
            <person name="Sain D."/>
            <person name="Sakthikumar S."/>
            <person name="Sykes S."/>
            <person name="Schwartz D.C."/>
            <person name="Turgeon B.G."/>
            <person name="Wapinski I."/>
            <person name="Yoder O."/>
            <person name="Young S."/>
            <person name="Zeng Q."/>
            <person name="Zhou S."/>
            <person name="Galagan J."/>
            <person name="Cuomo C.A."/>
            <person name="Kistler H.C."/>
            <person name="Rep M."/>
        </authorList>
    </citation>
    <scope>GENOME REANNOTATION</scope>
    <source>
        <strain evidence="3">ATCC MYA-4620 / CBS 123657 / FGSC 9075 / NRRL 31084 / PH-1</strain>
        <strain evidence="2">PH-1 / ATCC MYA-4620 / FGSC 9075 / NRRL 31084</strain>
    </source>
</reference>
<dbReference type="InParanoid" id="A0A098E481"/>
<name>A0A098E481_GIBZE</name>
<evidence type="ECO:0000313" key="1">
    <source>
        <dbReference type="EMBL" id="CEF88444.1"/>
    </source>
</evidence>
<keyword evidence="3" id="KW-1185">Reference proteome</keyword>
<dbReference type="EMBL" id="HG970334">
    <property type="protein sequence ID" value="CEF88444.1"/>
    <property type="molecule type" value="Genomic_DNA"/>
</dbReference>
<dbReference type="AlphaFoldDB" id="A0A098E481"/>
<dbReference type="VEuPathDB" id="FungiDB:FGRAMPH1_01G17867"/>